<sequence>MPITHERGYLIPAIDTETVDYVQCAERLKDSILSWHPDANITIVTKDMLPYGDQGGYANDWQMFYISPYRETIKLEADMIAASPVDHWWTMFEHRDLVISQGCRDFYNRTSNERFYRKIFDDNDFPDVYNAITYWRLSKTAQEFFQLVRQIFEHWENYRTLLKFPDDIASTDVVYAMAAVVMGVENCTLPPNCAPQIVHMKRKIIGTQTENWTQELVWELQNPGLRIQTVAQQGMVHYHIKDWL</sequence>
<accession>A0A6J5LU88</accession>
<evidence type="ECO:0000313" key="1">
    <source>
        <dbReference type="EMBL" id="CAB4138025.1"/>
    </source>
</evidence>
<proteinExistence type="predicted"/>
<name>A0A6J5LU88_9CAUD</name>
<gene>
    <name evidence="1" type="ORF">UFOVP328_218</name>
</gene>
<dbReference type="EMBL" id="LR796341">
    <property type="protein sequence ID" value="CAB4138025.1"/>
    <property type="molecule type" value="Genomic_DNA"/>
</dbReference>
<protein>
    <submittedName>
        <fullName evidence="1">Uncharacterized protein</fullName>
    </submittedName>
</protein>
<reference evidence="1" key="1">
    <citation type="submission" date="2020-04" db="EMBL/GenBank/DDBJ databases">
        <authorList>
            <person name="Chiriac C."/>
            <person name="Salcher M."/>
            <person name="Ghai R."/>
            <person name="Kavagutti S V."/>
        </authorList>
    </citation>
    <scope>NUCLEOTIDE SEQUENCE</scope>
</reference>
<organism evidence="1">
    <name type="scientific">uncultured Caudovirales phage</name>
    <dbReference type="NCBI Taxonomy" id="2100421"/>
    <lineage>
        <taxon>Viruses</taxon>
        <taxon>Duplodnaviria</taxon>
        <taxon>Heunggongvirae</taxon>
        <taxon>Uroviricota</taxon>
        <taxon>Caudoviricetes</taxon>
        <taxon>Peduoviridae</taxon>
        <taxon>Maltschvirus</taxon>
        <taxon>Maltschvirus maltsch</taxon>
    </lineage>
</organism>